<proteinExistence type="predicted"/>
<dbReference type="EMBL" id="CAJNYU010002263">
    <property type="protein sequence ID" value="CAF3524803.1"/>
    <property type="molecule type" value="Genomic_DNA"/>
</dbReference>
<evidence type="ECO:0000313" key="2">
    <source>
        <dbReference type="Proteomes" id="UP000663869"/>
    </source>
</evidence>
<gene>
    <name evidence="1" type="ORF">FME351_LOCUS18156</name>
</gene>
<reference evidence="1" key="1">
    <citation type="submission" date="2021-02" db="EMBL/GenBank/DDBJ databases">
        <authorList>
            <person name="Nowell W R."/>
        </authorList>
    </citation>
    <scope>NUCLEOTIDE SEQUENCE</scope>
</reference>
<sequence>MEDLSFRIFNRFLTRAPQSSWQYSKEEELHVHFKSFVESFAFYNKSLLLRASKYSDFNAGLVISFSFKVDVNPEISILPNDDIGCVVDGSLSLVDFEEVIDDFVDGCLSFEFEEVIDDFVDGCLSFEFECVFDDDIKCGSSFKVIVDDNVAFFYNLNY</sequence>
<accession>A0A818ITC1</accession>
<organism evidence="1 2">
    <name type="scientific">Rotaria socialis</name>
    <dbReference type="NCBI Taxonomy" id="392032"/>
    <lineage>
        <taxon>Eukaryota</taxon>
        <taxon>Metazoa</taxon>
        <taxon>Spiralia</taxon>
        <taxon>Gnathifera</taxon>
        <taxon>Rotifera</taxon>
        <taxon>Eurotatoria</taxon>
        <taxon>Bdelloidea</taxon>
        <taxon>Philodinida</taxon>
        <taxon>Philodinidae</taxon>
        <taxon>Rotaria</taxon>
    </lineage>
</organism>
<comment type="caution">
    <text evidence="1">The sequence shown here is derived from an EMBL/GenBank/DDBJ whole genome shotgun (WGS) entry which is preliminary data.</text>
</comment>
<evidence type="ECO:0000313" key="1">
    <source>
        <dbReference type="EMBL" id="CAF3524803.1"/>
    </source>
</evidence>
<protein>
    <submittedName>
        <fullName evidence="1">Uncharacterized protein</fullName>
    </submittedName>
</protein>
<dbReference type="AlphaFoldDB" id="A0A818ITC1"/>
<dbReference type="Proteomes" id="UP000663869">
    <property type="component" value="Unassembled WGS sequence"/>
</dbReference>
<name>A0A818ITC1_9BILA</name>